<reference evidence="1 2" key="1">
    <citation type="journal article" date="2010" name="J. Bacteriol.">
        <title>Genome sequences of Oceanicola granulosus HTCC2516(T) and Oceanicola batsensis HTCC2597(TDelta).</title>
        <authorList>
            <person name="Thrash J.C."/>
            <person name="Cho J.C."/>
            <person name="Vergin K.L."/>
            <person name="Giovannoni S.J."/>
        </authorList>
    </citation>
    <scope>NUCLEOTIDE SEQUENCE [LARGE SCALE GENOMIC DNA]</scope>
    <source>
        <strain evidence="2">ATCC BAA-863 / DSM 15984 / KCTC 12145 / HTCC2597</strain>
    </source>
</reference>
<evidence type="ECO:0000313" key="2">
    <source>
        <dbReference type="Proteomes" id="UP000004318"/>
    </source>
</evidence>
<keyword evidence="2" id="KW-1185">Reference proteome</keyword>
<sequence>MMAHMQWFIEPGYREGMKATNAICRFPVAAVYYALIDMQPQAA</sequence>
<evidence type="ECO:0000313" key="1">
    <source>
        <dbReference type="EMBL" id="EAQ04578.1"/>
    </source>
</evidence>
<protein>
    <submittedName>
        <fullName evidence="1">Uncharacterized protein</fullName>
    </submittedName>
</protein>
<dbReference type="STRING" id="252305.OB2597_04830"/>
<comment type="caution">
    <text evidence="1">The sequence shown here is derived from an EMBL/GenBank/DDBJ whole genome shotgun (WGS) entry which is preliminary data.</text>
</comment>
<organism evidence="1 2">
    <name type="scientific">Pseudooceanicola batsensis (strain ATCC BAA-863 / DSM 15984 / KCTC 12145 / HTCC2597)</name>
    <name type="common">Oceanicola batsensis</name>
    <dbReference type="NCBI Taxonomy" id="252305"/>
    <lineage>
        <taxon>Bacteria</taxon>
        <taxon>Pseudomonadati</taxon>
        <taxon>Pseudomonadota</taxon>
        <taxon>Alphaproteobacteria</taxon>
        <taxon>Rhodobacterales</taxon>
        <taxon>Paracoccaceae</taxon>
        <taxon>Pseudooceanicola</taxon>
    </lineage>
</organism>
<dbReference type="Proteomes" id="UP000004318">
    <property type="component" value="Unassembled WGS sequence"/>
</dbReference>
<dbReference type="HOGENOM" id="CLU_3236806_0_0_5"/>
<name>A3TSF1_PSEBH</name>
<dbReference type="EMBL" id="AAMO01000001">
    <property type="protein sequence ID" value="EAQ04578.1"/>
    <property type="molecule type" value="Genomic_DNA"/>
</dbReference>
<proteinExistence type="predicted"/>
<accession>A3TSF1</accession>
<gene>
    <name evidence="1" type="ORF">OB2597_04830</name>
</gene>
<dbReference type="AlphaFoldDB" id="A3TSF1"/>